<dbReference type="Proteomes" id="UP000244128">
    <property type="component" value="Unassembled WGS sequence"/>
</dbReference>
<protein>
    <submittedName>
        <fullName evidence="1">AlpA family transcriptional regulator</fullName>
    </submittedName>
</protein>
<sequence>MKQLPETGFLRLPQIIGNPKAEPPVPPIIPVCKSTWWAGIKSGRYPKPVKLGSRITAWRVEDIRALIETV</sequence>
<evidence type="ECO:0000313" key="2">
    <source>
        <dbReference type="Proteomes" id="UP000244128"/>
    </source>
</evidence>
<name>A0A2T5HSX3_9PROT</name>
<gene>
    <name evidence="1" type="ORF">C8R26_12626</name>
</gene>
<dbReference type="Pfam" id="PF05930">
    <property type="entry name" value="Phage_AlpA"/>
    <property type="match status" value="1"/>
</dbReference>
<dbReference type="AlphaFoldDB" id="A0A2T5HSX3"/>
<accession>A0A2T5HSX3</accession>
<organism evidence="1 2">
    <name type="scientific">Nitrosomonas oligotropha</name>
    <dbReference type="NCBI Taxonomy" id="42354"/>
    <lineage>
        <taxon>Bacteria</taxon>
        <taxon>Pseudomonadati</taxon>
        <taxon>Pseudomonadota</taxon>
        <taxon>Betaproteobacteria</taxon>
        <taxon>Nitrosomonadales</taxon>
        <taxon>Nitrosomonadaceae</taxon>
        <taxon>Nitrosomonas</taxon>
    </lineage>
</organism>
<evidence type="ECO:0000313" key="1">
    <source>
        <dbReference type="EMBL" id="PTQ74693.1"/>
    </source>
</evidence>
<dbReference type="InterPro" id="IPR010260">
    <property type="entry name" value="AlpA"/>
</dbReference>
<dbReference type="EMBL" id="QAOI01000026">
    <property type="protein sequence ID" value="PTQ74693.1"/>
    <property type="molecule type" value="Genomic_DNA"/>
</dbReference>
<comment type="caution">
    <text evidence="1">The sequence shown here is derived from an EMBL/GenBank/DDBJ whole genome shotgun (WGS) entry which is preliminary data.</text>
</comment>
<dbReference type="Gene3D" id="1.10.238.160">
    <property type="match status" value="1"/>
</dbReference>
<dbReference type="RefSeq" id="WP_107804097.1">
    <property type="nucleotide sequence ID" value="NZ_QAOI01000026.1"/>
</dbReference>
<proteinExistence type="predicted"/>
<reference evidence="1 2" key="1">
    <citation type="submission" date="2018-04" db="EMBL/GenBank/DDBJ databases">
        <title>Active sludge and wastewater microbial communities from Klosterneuburg, Austria.</title>
        <authorList>
            <person name="Wagner M."/>
        </authorList>
    </citation>
    <scope>NUCLEOTIDE SEQUENCE [LARGE SCALE GENOMIC DNA]</scope>
    <source>
        <strain evidence="1 2">Nm49</strain>
    </source>
</reference>